<dbReference type="PROSITE" id="PS51257">
    <property type="entry name" value="PROKAR_LIPOPROTEIN"/>
    <property type="match status" value="1"/>
</dbReference>
<proteinExistence type="predicted"/>
<accession>A0A6G1G232</accession>
<name>A0A6G1G232_9PEZI</name>
<evidence type="ECO:0000313" key="2">
    <source>
        <dbReference type="Proteomes" id="UP000504638"/>
    </source>
</evidence>
<dbReference type="EMBL" id="ML975158">
    <property type="protein sequence ID" value="KAF1812167.1"/>
    <property type="molecule type" value="Genomic_DNA"/>
</dbReference>
<keyword evidence="2" id="KW-1185">Reference proteome</keyword>
<evidence type="ECO:0000313" key="3">
    <source>
        <dbReference type="RefSeq" id="XP_033533798.1"/>
    </source>
</evidence>
<dbReference type="Proteomes" id="UP000504638">
    <property type="component" value="Unplaced"/>
</dbReference>
<reference evidence="3" key="2">
    <citation type="submission" date="2020-04" db="EMBL/GenBank/DDBJ databases">
        <authorList>
            <consortium name="NCBI Genome Project"/>
        </authorList>
    </citation>
    <scope>NUCLEOTIDE SEQUENCE</scope>
    <source>
        <strain evidence="3">CBS 781.70</strain>
    </source>
</reference>
<organism evidence="1">
    <name type="scientific">Eremomyces bilateralis CBS 781.70</name>
    <dbReference type="NCBI Taxonomy" id="1392243"/>
    <lineage>
        <taxon>Eukaryota</taxon>
        <taxon>Fungi</taxon>
        <taxon>Dikarya</taxon>
        <taxon>Ascomycota</taxon>
        <taxon>Pezizomycotina</taxon>
        <taxon>Dothideomycetes</taxon>
        <taxon>Dothideomycetes incertae sedis</taxon>
        <taxon>Eremomycetales</taxon>
        <taxon>Eremomycetaceae</taxon>
        <taxon>Eremomyces</taxon>
    </lineage>
</organism>
<evidence type="ECO:0000313" key="1">
    <source>
        <dbReference type="EMBL" id="KAF1812167.1"/>
    </source>
</evidence>
<dbReference type="AlphaFoldDB" id="A0A6G1G232"/>
<gene>
    <name evidence="1 3" type="ORF">P152DRAFT_27330</name>
</gene>
<dbReference type="GeneID" id="54415451"/>
<protein>
    <submittedName>
        <fullName evidence="1 3">Uncharacterized protein</fullName>
    </submittedName>
</protein>
<reference evidence="1 3" key="1">
    <citation type="submission" date="2020-01" db="EMBL/GenBank/DDBJ databases">
        <authorList>
            <consortium name="DOE Joint Genome Institute"/>
            <person name="Haridas S."/>
            <person name="Albert R."/>
            <person name="Binder M."/>
            <person name="Bloem J."/>
            <person name="Labutti K."/>
            <person name="Salamov A."/>
            <person name="Andreopoulos B."/>
            <person name="Baker S.E."/>
            <person name="Barry K."/>
            <person name="Bills G."/>
            <person name="Bluhm B.H."/>
            <person name="Cannon C."/>
            <person name="Castanera R."/>
            <person name="Culley D.E."/>
            <person name="Daum C."/>
            <person name="Ezra D."/>
            <person name="Gonzalez J.B."/>
            <person name="Henrissat B."/>
            <person name="Kuo A."/>
            <person name="Liang C."/>
            <person name="Lipzen A."/>
            <person name="Lutzoni F."/>
            <person name="Magnuson J."/>
            <person name="Mondo S."/>
            <person name="Nolan M."/>
            <person name="Ohm R."/>
            <person name="Pangilinan J."/>
            <person name="Park H.-J."/>
            <person name="Ramirez L."/>
            <person name="Alfaro M."/>
            <person name="Sun H."/>
            <person name="Tritt A."/>
            <person name="Yoshinaga Y."/>
            <person name="Zwiers L.-H."/>
            <person name="Turgeon B.G."/>
            <person name="Goodwin S.B."/>
            <person name="Spatafora J.W."/>
            <person name="Crous P.W."/>
            <person name="Grigoriev I.V."/>
        </authorList>
    </citation>
    <scope>NUCLEOTIDE SEQUENCE</scope>
    <source>
        <strain evidence="1 3">CBS 781.70</strain>
    </source>
</reference>
<reference evidence="3" key="3">
    <citation type="submission" date="2025-04" db="UniProtKB">
        <authorList>
            <consortium name="RefSeq"/>
        </authorList>
    </citation>
    <scope>IDENTIFICATION</scope>
    <source>
        <strain evidence="3">CBS 781.70</strain>
    </source>
</reference>
<dbReference type="RefSeq" id="XP_033533798.1">
    <property type="nucleotide sequence ID" value="XM_033674881.1"/>
</dbReference>
<sequence length="68" mass="7608">MRDYTVCPGTGHGAGSMAVTLSCRVSFQICAKEVSRKKEGREEYYAALSAFPPHHQSRVHGELENLRR</sequence>